<gene>
    <name evidence="1" type="ORF">SIRAN5269</name>
</gene>
<protein>
    <submittedName>
        <fullName evidence="1">Uncharacterized protein</fullName>
    </submittedName>
</protein>
<proteinExistence type="predicted"/>
<reference evidence="1" key="1">
    <citation type="submission" date="2014-05" db="EMBL/GenBank/DDBJ databases">
        <authorList>
            <person name="Horn Fabian"/>
        </authorList>
    </citation>
    <scope>NUCLEOTIDE SEQUENCE</scope>
</reference>
<organism evidence="1">
    <name type="scientific">Streptomyces iranensis</name>
    <dbReference type="NCBI Taxonomy" id="576784"/>
    <lineage>
        <taxon>Bacteria</taxon>
        <taxon>Bacillati</taxon>
        <taxon>Actinomycetota</taxon>
        <taxon>Actinomycetes</taxon>
        <taxon>Kitasatosporales</taxon>
        <taxon>Streptomycetaceae</taxon>
        <taxon>Streptomyces</taxon>
        <taxon>Streptomyces violaceusniger group</taxon>
    </lineage>
</organism>
<dbReference type="EMBL" id="LK022848">
    <property type="protein sequence ID" value="CDR08617.1"/>
    <property type="molecule type" value="Genomic_DNA"/>
</dbReference>
<evidence type="ECO:0000313" key="1">
    <source>
        <dbReference type="EMBL" id="CDR08617.1"/>
    </source>
</evidence>
<dbReference type="AlphaFoldDB" id="A0A060ZR02"/>
<accession>A0A060ZR02</accession>
<name>A0A060ZR02_9ACTN</name>
<dbReference type="HOGENOM" id="CLU_2810618_0_0_11"/>
<sequence length="67" mass="7386">MHIRMRAMYSGNTQTVFDCRDHKGKAAGWTVCGSSKQMKENRTINFGALAYKGNTTKYAGITAPAKN</sequence>